<keyword evidence="2" id="KW-0812">Transmembrane</keyword>
<feature type="transmembrane region" description="Helical" evidence="2">
    <location>
        <begin position="121"/>
        <end position="141"/>
    </location>
</feature>
<sequence length="311" mass="35477">MPLSVQFAQDLWVRSAFAAAGHSFLVYDYFLTFNDEISYIWNSPWTVVKVLFLVNRYGNLVGQTYIRLEEAGLFAYHSKSFCLSFALLTSYFMILSSASIHILVLVRAWAIWGTRKRVTQILIMGYIGYVLMLIGGTTYGIHNKQVHFKYLNLVNICLGGMPKYVWLSDVASFVLDTLVFGLTMRSLWKYSREFHYLYPSGLLHILVRDAMMFFVVSIFSDALTIVSWTAYAQDPRYFLAKAFSIPLLSVAGQRLVLNLKRLKTRTYTTRDLSREIDRQLEGFAEPDCSIALDDMGESGQEASESGNSNHS</sequence>
<dbReference type="STRING" id="1314800.A0A1B7MVE9"/>
<dbReference type="InterPro" id="IPR045340">
    <property type="entry name" value="DUF6533"/>
</dbReference>
<feature type="transmembrane region" description="Helical" evidence="2">
    <location>
        <begin position="209"/>
        <end position="231"/>
    </location>
</feature>
<dbReference type="Pfam" id="PF20151">
    <property type="entry name" value="DUF6533"/>
    <property type="match status" value="1"/>
</dbReference>
<organism evidence="4 5">
    <name type="scientific">Rhizopogon vinicolor AM-OR11-026</name>
    <dbReference type="NCBI Taxonomy" id="1314800"/>
    <lineage>
        <taxon>Eukaryota</taxon>
        <taxon>Fungi</taxon>
        <taxon>Dikarya</taxon>
        <taxon>Basidiomycota</taxon>
        <taxon>Agaricomycotina</taxon>
        <taxon>Agaricomycetes</taxon>
        <taxon>Agaricomycetidae</taxon>
        <taxon>Boletales</taxon>
        <taxon>Suillineae</taxon>
        <taxon>Rhizopogonaceae</taxon>
        <taxon>Rhizopogon</taxon>
    </lineage>
</organism>
<dbReference type="Proteomes" id="UP000092154">
    <property type="component" value="Unassembled WGS sequence"/>
</dbReference>
<feature type="domain" description="DUF6533" evidence="3">
    <location>
        <begin position="18"/>
        <end position="58"/>
    </location>
</feature>
<dbReference type="AlphaFoldDB" id="A0A1B7MVE9"/>
<evidence type="ECO:0000256" key="1">
    <source>
        <dbReference type="SAM" id="MobiDB-lite"/>
    </source>
</evidence>
<feature type="region of interest" description="Disordered" evidence="1">
    <location>
        <begin position="291"/>
        <end position="311"/>
    </location>
</feature>
<keyword evidence="5" id="KW-1185">Reference proteome</keyword>
<accession>A0A1B7MVE9</accession>
<protein>
    <recommendedName>
        <fullName evidence="3">DUF6533 domain-containing protein</fullName>
    </recommendedName>
</protein>
<gene>
    <name evidence="4" type="ORF">K503DRAFT_772413</name>
</gene>
<feature type="transmembrane region" description="Helical" evidence="2">
    <location>
        <begin position="83"/>
        <end position="109"/>
    </location>
</feature>
<dbReference type="OrthoDB" id="2638860at2759"/>
<keyword evidence="2" id="KW-0472">Membrane</keyword>
<evidence type="ECO:0000313" key="5">
    <source>
        <dbReference type="Proteomes" id="UP000092154"/>
    </source>
</evidence>
<reference evidence="4 5" key="1">
    <citation type="submission" date="2016-06" db="EMBL/GenBank/DDBJ databases">
        <title>Comparative genomics of the ectomycorrhizal sister species Rhizopogon vinicolor and Rhizopogon vesiculosus (Basidiomycota: Boletales) reveals a divergence of the mating type B locus.</title>
        <authorList>
            <consortium name="DOE Joint Genome Institute"/>
            <person name="Mujic A.B."/>
            <person name="Kuo A."/>
            <person name="Tritt A."/>
            <person name="Lipzen A."/>
            <person name="Chen C."/>
            <person name="Johnson J."/>
            <person name="Sharma A."/>
            <person name="Barry K."/>
            <person name="Grigoriev I.V."/>
            <person name="Spatafora J.W."/>
        </authorList>
    </citation>
    <scope>NUCLEOTIDE SEQUENCE [LARGE SCALE GENOMIC DNA]</scope>
    <source>
        <strain evidence="4 5">AM-OR11-026</strain>
    </source>
</reference>
<name>A0A1B7MVE9_9AGAM</name>
<evidence type="ECO:0000313" key="4">
    <source>
        <dbReference type="EMBL" id="OAX36537.1"/>
    </source>
</evidence>
<keyword evidence="2" id="KW-1133">Transmembrane helix</keyword>
<evidence type="ECO:0000256" key="2">
    <source>
        <dbReference type="SAM" id="Phobius"/>
    </source>
</evidence>
<evidence type="ECO:0000259" key="3">
    <source>
        <dbReference type="Pfam" id="PF20151"/>
    </source>
</evidence>
<proteinExistence type="predicted"/>
<dbReference type="EMBL" id="KV448409">
    <property type="protein sequence ID" value="OAX36537.1"/>
    <property type="molecule type" value="Genomic_DNA"/>
</dbReference>
<dbReference type="InParanoid" id="A0A1B7MVE9"/>
<feature type="compositionally biased region" description="Polar residues" evidence="1">
    <location>
        <begin position="300"/>
        <end position="311"/>
    </location>
</feature>